<evidence type="ECO:0000313" key="3">
    <source>
        <dbReference type="WBParaSite" id="nRc.2.0.1.t18578-RA"/>
    </source>
</evidence>
<evidence type="ECO:0000256" key="1">
    <source>
        <dbReference type="SAM" id="SignalP"/>
    </source>
</evidence>
<keyword evidence="1" id="KW-0732">Signal</keyword>
<dbReference type="Proteomes" id="UP000887565">
    <property type="component" value="Unplaced"/>
</dbReference>
<dbReference type="WBParaSite" id="nRc.2.0.1.t18578-RA">
    <property type="protein sequence ID" value="nRc.2.0.1.t18578-RA"/>
    <property type="gene ID" value="nRc.2.0.1.g18578"/>
</dbReference>
<sequence>MFLPSLLLGMSFFHFWRPTAATATPNMMKQGEFGSLVLCPPGGKSFRMAWSLACEMRRKRRKRRSTMDTDESRTNIYRLTVDWMKFETRNKKR</sequence>
<evidence type="ECO:0000313" key="2">
    <source>
        <dbReference type="Proteomes" id="UP000887565"/>
    </source>
</evidence>
<organism evidence="2 3">
    <name type="scientific">Romanomermis culicivorax</name>
    <name type="common">Nematode worm</name>
    <dbReference type="NCBI Taxonomy" id="13658"/>
    <lineage>
        <taxon>Eukaryota</taxon>
        <taxon>Metazoa</taxon>
        <taxon>Ecdysozoa</taxon>
        <taxon>Nematoda</taxon>
        <taxon>Enoplea</taxon>
        <taxon>Dorylaimia</taxon>
        <taxon>Mermithida</taxon>
        <taxon>Mermithoidea</taxon>
        <taxon>Mermithidae</taxon>
        <taxon>Romanomermis</taxon>
    </lineage>
</organism>
<proteinExistence type="predicted"/>
<reference evidence="3" key="1">
    <citation type="submission" date="2022-11" db="UniProtKB">
        <authorList>
            <consortium name="WormBaseParasite"/>
        </authorList>
    </citation>
    <scope>IDENTIFICATION</scope>
</reference>
<protein>
    <submittedName>
        <fullName evidence="3">Secreted protein</fullName>
    </submittedName>
</protein>
<accession>A0A915IXM0</accession>
<keyword evidence="2" id="KW-1185">Reference proteome</keyword>
<feature type="chain" id="PRO_5036689574" evidence="1">
    <location>
        <begin position="22"/>
        <end position="93"/>
    </location>
</feature>
<name>A0A915IXM0_ROMCU</name>
<feature type="signal peptide" evidence="1">
    <location>
        <begin position="1"/>
        <end position="21"/>
    </location>
</feature>
<dbReference type="AlphaFoldDB" id="A0A915IXM0"/>